<accession>A0A509EF05</accession>
<dbReference type="SMART" id="SM00304">
    <property type="entry name" value="HAMP"/>
    <property type="match status" value="1"/>
</dbReference>
<keyword evidence="8" id="KW-1185">Reference proteome</keyword>
<evidence type="ECO:0000256" key="1">
    <source>
        <dbReference type="ARBA" id="ARBA00023224"/>
    </source>
</evidence>
<keyword evidence="1 3" id="KW-0807">Transducer</keyword>
<proteinExistence type="inferred from homology"/>
<dbReference type="InterPro" id="IPR003660">
    <property type="entry name" value="HAMP_dom"/>
</dbReference>
<dbReference type="GO" id="GO:0016020">
    <property type="term" value="C:membrane"/>
    <property type="evidence" value="ECO:0007669"/>
    <property type="project" value="InterPro"/>
</dbReference>
<dbReference type="Proteomes" id="UP000410984">
    <property type="component" value="Unassembled WGS sequence"/>
</dbReference>
<evidence type="ECO:0000313" key="7">
    <source>
        <dbReference type="EMBL" id="VUD72956.1"/>
    </source>
</evidence>
<evidence type="ECO:0000259" key="5">
    <source>
        <dbReference type="PROSITE" id="PS50111"/>
    </source>
</evidence>
<dbReference type="InterPro" id="IPR004089">
    <property type="entry name" value="MCPsignal_dom"/>
</dbReference>
<comment type="similarity">
    <text evidence="2">Belongs to the methyl-accepting chemotaxis (MCP) protein family.</text>
</comment>
<dbReference type="CDD" id="cd06225">
    <property type="entry name" value="HAMP"/>
    <property type="match status" value="1"/>
</dbReference>
<dbReference type="OrthoDB" id="3289104at2"/>
<evidence type="ECO:0000256" key="2">
    <source>
        <dbReference type="ARBA" id="ARBA00029447"/>
    </source>
</evidence>
<evidence type="ECO:0000256" key="3">
    <source>
        <dbReference type="PROSITE-ProRule" id="PRU00284"/>
    </source>
</evidence>
<dbReference type="GO" id="GO:0007165">
    <property type="term" value="P:signal transduction"/>
    <property type="evidence" value="ECO:0007669"/>
    <property type="project" value="UniProtKB-KW"/>
</dbReference>
<dbReference type="Gene3D" id="6.10.340.10">
    <property type="match status" value="1"/>
</dbReference>
<evidence type="ECO:0000259" key="6">
    <source>
        <dbReference type="PROSITE" id="PS50885"/>
    </source>
</evidence>
<feature type="domain" description="HAMP" evidence="6">
    <location>
        <begin position="349"/>
        <end position="402"/>
    </location>
</feature>
<sequence length="699" mass="71390">MRHISIRSLLTGMVLLLGFMAMALAGNALLQRYVGMTTAQRVAAYAALDRDLFLSLSRLRIERGYTSAVLLGEPEVTRHHRKVSTEVRGALDESVTAAVGGLTASPLPELVAASRRIATAFAAWTRMRKDVDAAAVQASAARDRTLAKRFNDLGGDLLKDLEGASALLGAEIQSLDPSTAAMLNARAVTWLARSTSGEVGTPVNNVLAGGRLATAAERNQLRAAETRTVTAWTVVGGMLALPQVEASVKAAYAAADATYFAGPFHTLRTGLVAAIADGEPVSAAASAGWAEGLFKGQASIVDTAVAIMDAVVAQADRNAREARTAFLFFLAIGIVAVLLSLAVTLTVHRRVVSGILRLSGAMRAIADGTLETTIPGMGRGDEIGAMAGAVQVFKDNLIRTRQLEAETAQARLAAEDLRKDGMRQMADGFEAAVGGIVDRVSAAATQLQATALQMTATARQTASQSATAAASAGEAATNVGTVAASAEELGSSVSEIGRQVDSSANLARSAVTEADQTGGLVQDLSAAVSRIGDVVGLISTIASQTNLLALNATIEAARAGEAGRGFAVVAAEVKELAAQTGRATEEISSQIALIQASTGQAVTAIGSIAGRIQEISGVATSIAAAVEEQGAATQEIVRNVTLAATGTSAVTGNIAGVAGAAEETGAAASQVLGAASELSRQSEHLSTEVARFLATVRAA</sequence>
<dbReference type="EMBL" id="CABFPH010000054">
    <property type="protein sequence ID" value="VUD72956.1"/>
    <property type="molecule type" value="Genomic_DNA"/>
</dbReference>
<dbReference type="Pfam" id="PF00672">
    <property type="entry name" value="HAMP"/>
    <property type="match status" value="1"/>
</dbReference>
<evidence type="ECO:0000313" key="8">
    <source>
        <dbReference type="Proteomes" id="UP000410984"/>
    </source>
</evidence>
<dbReference type="PROSITE" id="PS50111">
    <property type="entry name" value="CHEMOTAXIS_TRANSDUC_2"/>
    <property type="match status" value="1"/>
</dbReference>
<dbReference type="Gene3D" id="1.10.287.950">
    <property type="entry name" value="Methyl-accepting chemotaxis protein"/>
    <property type="match status" value="1"/>
</dbReference>
<feature type="domain" description="Methyl-accepting transducer" evidence="5">
    <location>
        <begin position="443"/>
        <end position="679"/>
    </location>
</feature>
<gene>
    <name evidence="7" type="primary">mcp4_7</name>
    <name evidence="7" type="ORF">MET9862_03565</name>
</gene>
<feature type="transmembrane region" description="Helical" evidence="4">
    <location>
        <begin position="325"/>
        <end position="347"/>
    </location>
</feature>
<protein>
    <submittedName>
        <fullName evidence="7">Methyl-accepting chemotaxis protein 4</fullName>
    </submittedName>
</protein>
<name>A0A509EF05_9HYPH</name>
<dbReference type="PANTHER" id="PTHR32089:SF112">
    <property type="entry name" value="LYSOZYME-LIKE PROTEIN-RELATED"/>
    <property type="match status" value="1"/>
</dbReference>
<dbReference type="SMART" id="SM00283">
    <property type="entry name" value="MA"/>
    <property type="match status" value="1"/>
</dbReference>
<organism evidence="7 8">
    <name type="scientific">Methylobacterium symbioticum</name>
    <dbReference type="NCBI Taxonomy" id="2584084"/>
    <lineage>
        <taxon>Bacteria</taxon>
        <taxon>Pseudomonadati</taxon>
        <taxon>Pseudomonadota</taxon>
        <taxon>Alphaproteobacteria</taxon>
        <taxon>Hyphomicrobiales</taxon>
        <taxon>Methylobacteriaceae</taxon>
        <taxon>Methylobacterium</taxon>
    </lineage>
</organism>
<dbReference type="PROSITE" id="PS50885">
    <property type="entry name" value="HAMP"/>
    <property type="match status" value="1"/>
</dbReference>
<dbReference type="AlphaFoldDB" id="A0A509EF05"/>
<reference evidence="7 8" key="1">
    <citation type="submission" date="2019-06" db="EMBL/GenBank/DDBJ databases">
        <authorList>
            <person name="Rodrigo-Torres L."/>
            <person name="Arahal R. D."/>
            <person name="Lucena T."/>
        </authorList>
    </citation>
    <scope>NUCLEOTIDE SEQUENCE [LARGE SCALE GENOMIC DNA]</scope>
    <source>
        <strain evidence="7 8">SB0023/3</strain>
    </source>
</reference>
<keyword evidence="4" id="KW-0472">Membrane</keyword>
<dbReference type="Pfam" id="PF00015">
    <property type="entry name" value="MCPsignal"/>
    <property type="match status" value="1"/>
</dbReference>
<dbReference type="PANTHER" id="PTHR32089">
    <property type="entry name" value="METHYL-ACCEPTING CHEMOTAXIS PROTEIN MCPB"/>
    <property type="match status" value="1"/>
</dbReference>
<dbReference type="SUPFAM" id="SSF58104">
    <property type="entry name" value="Methyl-accepting chemotaxis protein (MCP) signaling domain"/>
    <property type="match status" value="1"/>
</dbReference>
<evidence type="ECO:0000256" key="4">
    <source>
        <dbReference type="SAM" id="Phobius"/>
    </source>
</evidence>
<keyword evidence="4" id="KW-1133">Transmembrane helix</keyword>
<keyword evidence="4" id="KW-0812">Transmembrane</keyword>